<feature type="signal peptide" evidence="2">
    <location>
        <begin position="1"/>
        <end position="28"/>
    </location>
</feature>
<dbReference type="EnsemblPlants" id="Pp3c4_6620V3.1">
    <property type="protein sequence ID" value="Pp3c4_6620V3.1"/>
    <property type="gene ID" value="Pp3c4_6620"/>
</dbReference>
<evidence type="ECO:0000313" key="3">
    <source>
        <dbReference type="EMBL" id="PNR54961.1"/>
    </source>
</evidence>
<evidence type="ECO:0000313" key="4">
    <source>
        <dbReference type="EnsemblPlants" id="Pp3c4_6620V3.1"/>
    </source>
</evidence>
<protein>
    <submittedName>
        <fullName evidence="3 4">Uncharacterized protein</fullName>
    </submittedName>
</protein>
<name>A9SZR0_PHYPA</name>
<dbReference type="Gramene" id="Pp3c4_6620V3.1">
    <property type="protein sequence ID" value="Pp3c4_6620V3.1"/>
    <property type="gene ID" value="Pp3c4_6620"/>
</dbReference>
<keyword evidence="2" id="KW-0732">Signal</keyword>
<dbReference type="HOGENOM" id="CLU_1848481_0_0_1"/>
<evidence type="ECO:0000256" key="1">
    <source>
        <dbReference type="SAM" id="MobiDB-lite"/>
    </source>
</evidence>
<organism evidence="3">
    <name type="scientific">Physcomitrium patens</name>
    <name type="common">Spreading-leaved earth moss</name>
    <name type="synonym">Physcomitrella patens</name>
    <dbReference type="NCBI Taxonomy" id="3218"/>
    <lineage>
        <taxon>Eukaryota</taxon>
        <taxon>Viridiplantae</taxon>
        <taxon>Streptophyta</taxon>
        <taxon>Embryophyta</taxon>
        <taxon>Bryophyta</taxon>
        <taxon>Bryophytina</taxon>
        <taxon>Bryopsida</taxon>
        <taxon>Funariidae</taxon>
        <taxon>Funariales</taxon>
        <taxon>Funariaceae</taxon>
        <taxon>Physcomitrium</taxon>
    </lineage>
</organism>
<dbReference type="Gramene" id="Pp3c4_6620V3.2">
    <property type="protein sequence ID" value="Pp3c4_6620V3.2"/>
    <property type="gene ID" value="Pp3c4_6620"/>
</dbReference>
<feature type="compositionally biased region" description="Low complexity" evidence="1">
    <location>
        <begin position="94"/>
        <end position="110"/>
    </location>
</feature>
<dbReference type="EnsemblPlants" id="Pp3c4_6620V3.2">
    <property type="protein sequence ID" value="Pp3c4_6620V3.2"/>
    <property type="gene ID" value="Pp3c4_6620"/>
</dbReference>
<reference evidence="4" key="3">
    <citation type="submission" date="2020-12" db="UniProtKB">
        <authorList>
            <consortium name="EnsemblPlants"/>
        </authorList>
    </citation>
    <scope>IDENTIFICATION</scope>
</reference>
<keyword evidence="5" id="KW-1185">Reference proteome</keyword>
<feature type="region of interest" description="Disordered" evidence="1">
    <location>
        <begin position="54"/>
        <end position="126"/>
    </location>
</feature>
<accession>A9SZR0</accession>
<feature type="chain" id="PRO_5014297970" evidence="2">
    <location>
        <begin position="29"/>
        <end position="145"/>
    </location>
</feature>
<dbReference type="EMBL" id="ABEU02000004">
    <property type="protein sequence ID" value="PNR54961.1"/>
    <property type="molecule type" value="Genomic_DNA"/>
</dbReference>
<evidence type="ECO:0000256" key="2">
    <source>
        <dbReference type="SAM" id="SignalP"/>
    </source>
</evidence>
<reference evidence="3 5" key="2">
    <citation type="journal article" date="2018" name="Plant J.">
        <title>The Physcomitrella patens chromosome-scale assembly reveals moss genome structure and evolution.</title>
        <authorList>
            <person name="Lang D."/>
            <person name="Ullrich K.K."/>
            <person name="Murat F."/>
            <person name="Fuchs J."/>
            <person name="Jenkins J."/>
            <person name="Haas F.B."/>
            <person name="Piednoel M."/>
            <person name="Gundlach H."/>
            <person name="Van Bel M."/>
            <person name="Meyberg R."/>
            <person name="Vives C."/>
            <person name="Morata J."/>
            <person name="Symeonidi A."/>
            <person name="Hiss M."/>
            <person name="Muchero W."/>
            <person name="Kamisugi Y."/>
            <person name="Saleh O."/>
            <person name="Blanc G."/>
            <person name="Decker E.L."/>
            <person name="van Gessel N."/>
            <person name="Grimwood J."/>
            <person name="Hayes R.D."/>
            <person name="Graham S.W."/>
            <person name="Gunter L.E."/>
            <person name="McDaniel S.F."/>
            <person name="Hoernstein S.N.W."/>
            <person name="Larsson A."/>
            <person name="Li F.W."/>
            <person name="Perroud P.F."/>
            <person name="Phillips J."/>
            <person name="Ranjan P."/>
            <person name="Rokshar D.S."/>
            <person name="Rothfels C.J."/>
            <person name="Schneider L."/>
            <person name="Shu S."/>
            <person name="Stevenson D.W."/>
            <person name="Thummler F."/>
            <person name="Tillich M."/>
            <person name="Villarreal Aguilar J.C."/>
            <person name="Widiez T."/>
            <person name="Wong G.K."/>
            <person name="Wymore A."/>
            <person name="Zhang Y."/>
            <person name="Zimmer A.D."/>
            <person name="Quatrano R.S."/>
            <person name="Mayer K.F.X."/>
            <person name="Goodstein D."/>
            <person name="Casacuberta J.M."/>
            <person name="Vandepoele K."/>
            <person name="Reski R."/>
            <person name="Cuming A.C."/>
            <person name="Tuskan G.A."/>
            <person name="Maumus F."/>
            <person name="Salse J."/>
            <person name="Schmutz J."/>
            <person name="Rensing S.A."/>
        </authorList>
    </citation>
    <scope>NUCLEOTIDE SEQUENCE [LARGE SCALE GENOMIC DNA]</scope>
    <source>
        <strain evidence="4 5">cv. Gransden 2004</strain>
    </source>
</reference>
<dbReference type="Proteomes" id="UP000006727">
    <property type="component" value="Chromosome 4"/>
</dbReference>
<gene>
    <name evidence="4" type="primary">LOC112281090</name>
    <name evidence="3" type="ORF">PHYPA_005854</name>
</gene>
<sequence length="145" mass="14397">MAVSARRNGIWAAAAAICMVALFVQAGAQGVIMNAPESSVGGVYAPQWAPVASPEYAPEMSPPGSPEYAPAMAPMTPSEGPSNAAPEVPPAAPAPETSPMGSPSMSPGPSVDSPAPGPNPMESGASNTVPSFAALFVGLAAYLLY</sequence>
<evidence type="ECO:0000313" key="5">
    <source>
        <dbReference type="Proteomes" id="UP000006727"/>
    </source>
</evidence>
<proteinExistence type="predicted"/>
<dbReference type="AlphaFoldDB" id="A9SZR0"/>
<dbReference type="PaxDb" id="3218-PP1S143_12V6.1"/>
<dbReference type="GeneID" id="112281090"/>
<reference evidence="3 5" key="1">
    <citation type="journal article" date="2008" name="Science">
        <title>The Physcomitrella genome reveals evolutionary insights into the conquest of land by plants.</title>
        <authorList>
            <person name="Rensing S."/>
            <person name="Lang D."/>
            <person name="Zimmer A."/>
            <person name="Terry A."/>
            <person name="Salamov A."/>
            <person name="Shapiro H."/>
            <person name="Nishiyama T."/>
            <person name="Perroud P.-F."/>
            <person name="Lindquist E."/>
            <person name="Kamisugi Y."/>
            <person name="Tanahashi T."/>
            <person name="Sakakibara K."/>
            <person name="Fujita T."/>
            <person name="Oishi K."/>
            <person name="Shin-I T."/>
            <person name="Kuroki Y."/>
            <person name="Toyoda A."/>
            <person name="Suzuki Y."/>
            <person name="Hashimoto A."/>
            <person name="Yamaguchi K."/>
            <person name="Sugano A."/>
            <person name="Kohara Y."/>
            <person name="Fujiyama A."/>
            <person name="Anterola A."/>
            <person name="Aoki S."/>
            <person name="Ashton N."/>
            <person name="Barbazuk W.B."/>
            <person name="Barker E."/>
            <person name="Bennetzen J."/>
            <person name="Bezanilla M."/>
            <person name="Blankenship R."/>
            <person name="Cho S.H."/>
            <person name="Dutcher S."/>
            <person name="Estelle M."/>
            <person name="Fawcett J.A."/>
            <person name="Gundlach H."/>
            <person name="Hanada K."/>
            <person name="Heyl A."/>
            <person name="Hicks K.A."/>
            <person name="Hugh J."/>
            <person name="Lohr M."/>
            <person name="Mayer K."/>
            <person name="Melkozernov A."/>
            <person name="Murata T."/>
            <person name="Nelson D."/>
            <person name="Pils B."/>
            <person name="Prigge M."/>
            <person name="Reiss B."/>
            <person name="Renner T."/>
            <person name="Rombauts S."/>
            <person name="Rushton P."/>
            <person name="Sanderfoot A."/>
            <person name="Schween G."/>
            <person name="Shiu S.-H."/>
            <person name="Stueber K."/>
            <person name="Theodoulou F.L."/>
            <person name="Tu H."/>
            <person name="Van de Peer Y."/>
            <person name="Verrier P.J."/>
            <person name="Waters E."/>
            <person name="Wood A."/>
            <person name="Yang L."/>
            <person name="Cove D."/>
            <person name="Cuming A."/>
            <person name="Hasebe M."/>
            <person name="Lucas S."/>
            <person name="Mishler D.B."/>
            <person name="Reski R."/>
            <person name="Grigoriev I."/>
            <person name="Quatrano R.S."/>
            <person name="Boore J.L."/>
        </authorList>
    </citation>
    <scope>NUCLEOTIDE SEQUENCE [LARGE SCALE GENOMIC DNA]</scope>
    <source>
        <strain evidence="4 5">cv. Gransden 2004</strain>
    </source>
</reference>
<dbReference type="RefSeq" id="XP_024373035.1">
    <property type="nucleotide sequence ID" value="XM_024517267.2"/>
</dbReference>